<gene>
    <name evidence="9" type="ORF">E9531_01335</name>
</gene>
<evidence type="ECO:0000259" key="8">
    <source>
        <dbReference type="Pfam" id="PF01757"/>
    </source>
</evidence>
<evidence type="ECO:0000256" key="4">
    <source>
        <dbReference type="ARBA" id="ARBA00022692"/>
    </source>
</evidence>
<comment type="similarity">
    <text evidence="2">Belongs to the acyltransferase 3 family.</text>
</comment>
<evidence type="ECO:0000256" key="1">
    <source>
        <dbReference type="ARBA" id="ARBA00004651"/>
    </source>
</evidence>
<dbReference type="PANTHER" id="PTHR40074:SF2">
    <property type="entry name" value="O-ACETYLTRANSFERASE WECH"/>
    <property type="match status" value="1"/>
</dbReference>
<feature type="transmembrane region" description="Helical" evidence="7">
    <location>
        <begin position="63"/>
        <end position="85"/>
    </location>
</feature>
<dbReference type="PANTHER" id="PTHR40074">
    <property type="entry name" value="O-ACETYLTRANSFERASE WECH"/>
    <property type="match status" value="1"/>
</dbReference>
<feature type="transmembrane region" description="Helical" evidence="7">
    <location>
        <begin position="92"/>
        <end position="109"/>
    </location>
</feature>
<organism evidence="9 10">
    <name type="scientific">Lampropedia puyangensis</name>
    <dbReference type="NCBI Taxonomy" id="1330072"/>
    <lineage>
        <taxon>Bacteria</taxon>
        <taxon>Pseudomonadati</taxon>
        <taxon>Pseudomonadota</taxon>
        <taxon>Betaproteobacteria</taxon>
        <taxon>Burkholderiales</taxon>
        <taxon>Comamonadaceae</taxon>
        <taxon>Lampropedia</taxon>
    </lineage>
</organism>
<dbReference type="GO" id="GO:0016413">
    <property type="term" value="F:O-acetyltransferase activity"/>
    <property type="evidence" value="ECO:0007669"/>
    <property type="project" value="TreeGrafter"/>
</dbReference>
<dbReference type="Proteomes" id="UP000308917">
    <property type="component" value="Unassembled WGS sequence"/>
</dbReference>
<keyword evidence="10" id="KW-1185">Reference proteome</keyword>
<comment type="subcellular location">
    <subcellularLocation>
        <location evidence="1">Cell membrane</location>
        <topology evidence="1">Multi-pass membrane protein</topology>
    </subcellularLocation>
</comment>
<dbReference type="RefSeq" id="WP_136571937.1">
    <property type="nucleotide sequence ID" value="NZ_STFG01000001.1"/>
</dbReference>
<feature type="transmembrane region" description="Helical" evidence="7">
    <location>
        <begin position="134"/>
        <end position="155"/>
    </location>
</feature>
<keyword evidence="4 7" id="KW-0812">Transmembrane</keyword>
<accession>A0A4V4GS91</accession>
<feature type="transmembrane region" description="Helical" evidence="7">
    <location>
        <begin position="190"/>
        <end position="206"/>
    </location>
</feature>
<evidence type="ECO:0000313" key="10">
    <source>
        <dbReference type="Proteomes" id="UP000308917"/>
    </source>
</evidence>
<reference evidence="9 10" key="1">
    <citation type="journal article" date="2015" name="Antonie Van Leeuwenhoek">
        <title>Lampropedia puyangensis sp. nov., isolated from symptomatic bark of Populus ? euramericana canker and emended description of Lampropedia hyalina (Ehrenberg 1832) Lee et al. 2004.</title>
        <authorList>
            <person name="Li Y."/>
            <person name="Wang T."/>
            <person name="Piao C.G."/>
            <person name="Wang L.F."/>
            <person name="Tian G.Z."/>
            <person name="Zhu T.H."/>
            <person name="Guo M.W."/>
        </authorList>
    </citation>
    <scope>NUCLEOTIDE SEQUENCE [LARGE SCALE GENOMIC DNA]</scope>
    <source>
        <strain evidence="9 10">2-bin</strain>
    </source>
</reference>
<feature type="transmembrane region" description="Helical" evidence="7">
    <location>
        <begin position="318"/>
        <end position="342"/>
    </location>
</feature>
<keyword evidence="6 7" id="KW-0472">Membrane</keyword>
<feature type="transmembrane region" description="Helical" evidence="7">
    <location>
        <begin position="21"/>
        <end position="43"/>
    </location>
</feature>
<evidence type="ECO:0000256" key="2">
    <source>
        <dbReference type="ARBA" id="ARBA00007400"/>
    </source>
</evidence>
<dbReference type="GO" id="GO:0009246">
    <property type="term" value="P:enterobacterial common antigen biosynthetic process"/>
    <property type="evidence" value="ECO:0007669"/>
    <property type="project" value="TreeGrafter"/>
</dbReference>
<dbReference type="Pfam" id="PF01757">
    <property type="entry name" value="Acyl_transf_3"/>
    <property type="match status" value="1"/>
</dbReference>
<dbReference type="OrthoDB" id="1072135at2"/>
<feature type="domain" description="Acyltransferase 3" evidence="8">
    <location>
        <begin position="13"/>
        <end position="338"/>
    </location>
</feature>
<evidence type="ECO:0000313" key="9">
    <source>
        <dbReference type="EMBL" id="THU05226.1"/>
    </source>
</evidence>
<feature type="transmembrane region" description="Helical" evidence="7">
    <location>
        <begin position="167"/>
        <end position="184"/>
    </location>
</feature>
<evidence type="ECO:0000256" key="7">
    <source>
        <dbReference type="SAM" id="Phobius"/>
    </source>
</evidence>
<comment type="caution">
    <text evidence="9">The sequence shown here is derived from an EMBL/GenBank/DDBJ whole genome shotgun (WGS) entry which is preliminary data.</text>
</comment>
<dbReference type="EMBL" id="STFG01000001">
    <property type="protein sequence ID" value="THU05226.1"/>
    <property type="molecule type" value="Genomic_DNA"/>
</dbReference>
<keyword evidence="3" id="KW-1003">Cell membrane</keyword>
<dbReference type="GO" id="GO:0005886">
    <property type="term" value="C:plasma membrane"/>
    <property type="evidence" value="ECO:0007669"/>
    <property type="project" value="UniProtKB-SubCell"/>
</dbReference>
<proteinExistence type="inferred from homology"/>
<sequence>MSNAPQTPHTIANTWIDNARLVAAVAVVVLHISASPVVFAPIGSNSWWAGNTYDSATRWCVPVFVMLSGYLLLPTAVTSDTLGFLKKRASRLLIPLLFWGLFYQAWQLWQATPQVRTALWAALPEQWLRGAPHFHLWFLFMLTGLSLVTPWLARLMAHLSIAQQRHLAWTLLALGALHNAAFALLEHATAPQFFTLFLPYLGYYVWAATPRCASVTAQSSRTKAVQIGLLLLSILATMLGLYVLSQMSGLAKGLYFYEYVSITVLPMSLLVFVLLQSWTRPILGRWTPQAARLSFGVYLIHPLLIEVLSPYLQSLQTLGTWLFIPLVSSAVLLSSFAVAGLLHSVPWLRRTL</sequence>
<dbReference type="InterPro" id="IPR002656">
    <property type="entry name" value="Acyl_transf_3_dom"/>
</dbReference>
<evidence type="ECO:0000256" key="3">
    <source>
        <dbReference type="ARBA" id="ARBA00022475"/>
    </source>
</evidence>
<dbReference type="AlphaFoldDB" id="A0A4V4GS91"/>
<protein>
    <recommendedName>
        <fullName evidence="8">Acyltransferase 3 domain-containing protein</fullName>
    </recommendedName>
</protein>
<feature type="transmembrane region" description="Helical" evidence="7">
    <location>
        <begin position="256"/>
        <end position="275"/>
    </location>
</feature>
<name>A0A4V4GS91_9BURK</name>
<evidence type="ECO:0000256" key="5">
    <source>
        <dbReference type="ARBA" id="ARBA00022989"/>
    </source>
</evidence>
<evidence type="ECO:0000256" key="6">
    <source>
        <dbReference type="ARBA" id="ARBA00023136"/>
    </source>
</evidence>
<feature type="transmembrane region" description="Helical" evidence="7">
    <location>
        <begin position="227"/>
        <end position="244"/>
    </location>
</feature>
<keyword evidence="5 7" id="KW-1133">Transmembrane helix</keyword>